<sequence>MTTLSQVLNGLKKEGYTVDFNLEDNCLVCHGDSLQISPNEFLVDKHYRFEGMSDPGDAAVVYAISSARHGVKGTLVNGYGISSEALSAEMVQALRENPAFPATPAATADPAKKSNEATV</sequence>
<dbReference type="Proteomes" id="UP000199249">
    <property type="component" value="Unassembled WGS sequence"/>
</dbReference>
<keyword evidence="3" id="KW-1185">Reference proteome</keyword>
<reference evidence="3" key="1">
    <citation type="submission" date="2016-10" db="EMBL/GenBank/DDBJ databases">
        <authorList>
            <person name="Varghese N."/>
            <person name="Submissions S."/>
        </authorList>
    </citation>
    <scope>NUCLEOTIDE SEQUENCE [LARGE SCALE GENOMIC DNA]</scope>
    <source>
        <strain evidence="3">CGMCC 1.8975</strain>
    </source>
</reference>
<feature type="region of interest" description="Disordered" evidence="1">
    <location>
        <begin position="100"/>
        <end position="119"/>
    </location>
</feature>
<dbReference type="RefSeq" id="WP_092743090.1">
    <property type="nucleotide sequence ID" value="NZ_FNOV01000014.1"/>
</dbReference>
<name>A0A1H3MXL0_9BACT</name>
<accession>A0A1H3MXL0</accession>
<evidence type="ECO:0000256" key="1">
    <source>
        <dbReference type="SAM" id="MobiDB-lite"/>
    </source>
</evidence>
<dbReference type="AlphaFoldDB" id="A0A1H3MXL0"/>
<dbReference type="OrthoDB" id="8418771at2"/>
<evidence type="ECO:0008006" key="4">
    <source>
        <dbReference type="Google" id="ProtNLM"/>
    </source>
</evidence>
<organism evidence="2 3">
    <name type="scientific">Hymenobacter psychrophilus</name>
    <dbReference type="NCBI Taxonomy" id="651662"/>
    <lineage>
        <taxon>Bacteria</taxon>
        <taxon>Pseudomonadati</taxon>
        <taxon>Bacteroidota</taxon>
        <taxon>Cytophagia</taxon>
        <taxon>Cytophagales</taxon>
        <taxon>Hymenobacteraceae</taxon>
        <taxon>Hymenobacter</taxon>
    </lineage>
</organism>
<proteinExistence type="predicted"/>
<dbReference type="STRING" id="651662.SAMN04488069_11452"/>
<gene>
    <name evidence="2" type="ORF">SAMN04488069_11452</name>
</gene>
<protein>
    <recommendedName>
        <fullName evidence="4">Phosphoribosylpyrophosphate synthetase</fullName>
    </recommendedName>
</protein>
<evidence type="ECO:0000313" key="2">
    <source>
        <dbReference type="EMBL" id="SDY81432.1"/>
    </source>
</evidence>
<dbReference type="EMBL" id="FNOV01000014">
    <property type="protein sequence ID" value="SDY81432.1"/>
    <property type="molecule type" value="Genomic_DNA"/>
</dbReference>
<feature type="compositionally biased region" description="Low complexity" evidence="1">
    <location>
        <begin position="100"/>
        <end position="109"/>
    </location>
</feature>
<evidence type="ECO:0000313" key="3">
    <source>
        <dbReference type="Proteomes" id="UP000199249"/>
    </source>
</evidence>
<feature type="compositionally biased region" description="Basic and acidic residues" evidence="1">
    <location>
        <begin position="110"/>
        <end position="119"/>
    </location>
</feature>